<dbReference type="STRING" id="6182.A0A4Z2CR42"/>
<protein>
    <submittedName>
        <fullName evidence="3">Cathepsin S</fullName>
    </submittedName>
</protein>
<feature type="signal peptide" evidence="1">
    <location>
        <begin position="1"/>
        <end position="15"/>
    </location>
</feature>
<feature type="domain" description="Cathepsin propeptide inhibitor" evidence="2">
    <location>
        <begin position="31"/>
        <end position="91"/>
    </location>
</feature>
<dbReference type="SMART" id="SM00848">
    <property type="entry name" value="Inhibitor_I29"/>
    <property type="match status" value="1"/>
</dbReference>
<evidence type="ECO:0000256" key="1">
    <source>
        <dbReference type="SAM" id="SignalP"/>
    </source>
</evidence>
<dbReference type="InterPro" id="IPR038765">
    <property type="entry name" value="Papain-like_cys_pep_sf"/>
</dbReference>
<sequence>MKFILKLLILSKVVCECCVSALETTTLDSLWKIWKRLHDKHYTNRHEEVIRRRNWNENLVKIHMHNLRYDLGVETYEIGLSRFSDVDWNEFRSWYSVGDKFNILESSCIDEKYGVNNVGWTPDSYDWHQLNVVNDVRNEVSHESIAS</sequence>
<name>A0A4Z2CR42_SCHJA</name>
<gene>
    <name evidence="3" type="ORF">EWB00_008208</name>
</gene>
<accession>A0A4Z2CR42</accession>
<feature type="chain" id="PRO_5021248824" evidence="1">
    <location>
        <begin position="16"/>
        <end position="147"/>
    </location>
</feature>
<dbReference type="InterPro" id="IPR013201">
    <property type="entry name" value="Prot_inhib_I29"/>
</dbReference>
<dbReference type="EMBL" id="SKCS01000452">
    <property type="protein sequence ID" value="TNN06706.1"/>
    <property type="molecule type" value="Genomic_DNA"/>
</dbReference>
<evidence type="ECO:0000313" key="4">
    <source>
        <dbReference type="Proteomes" id="UP000311919"/>
    </source>
</evidence>
<dbReference type="AlphaFoldDB" id="A0A4Z2CR42"/>
<dbReference type="SUPFAM" id="SSF54001">
    <property type="entry name" value="Cysteine proteinases"/>
    <property type="match status" value="1"/>
</dbReference>
<keyword evidence="1" id="KW-0732">Signal</keyword>
<proteinExistence type="predicted"/>
<evidence type="ECO:0000313" key="3">
    <source>
        <dbReference type="EMBL" id="TNN06706.1"/>
    </source>
</evidence>
<evidence type="ECO:0000259" key="2">
    <source>
        <dbReference type="SMART" id="SM00848"/>
    </source>
</evidence>
<dbReference type="Gene3D" id="1.10.287.2250">
    <property type="match status" value="1"/>
</dbReference>
<dbReference type="Proteomes" id="UP000311919">
    <property type="component" value="Unassembled WGS sequence"/>
</dbReference>
<reference evidence="3 4" key="1">
    <citation type="submission" date="2019-03" db="EMBL/GenBank/DDBJ databases">
        <title>An improved genome assembly of the fluke Schistosoma japonicum.</title>
        <authorList>
            <person name="Hu W."/>
            <person name="Luo F."/>
            <person name="Yin M."/>
            <person name="Mo X."/>
            <person name="Sun C."/>
            <person name="Wu Q."/>
            <person name="Zhu B."/>
            <person name="Xiang M."/>
            <person name="Wang J."/>
            <person name="Wang Y."/>
            <person name="Zhang T."/>
            <person name="Xu B."/>
            <person name="Zheng H."/>
            <person name="Feng Z."/>
        </authorList>
    </citation>
    <scope>NUCLEOTIDE SEQUENCE [LARGE SCALE GENOMIC DNA]</scope>
    <source>
        <strain evidence="3">HuSjv2</strain>
        <tissue evidence="3">Worms</tissue>
    </source>
</reference>
<comment type="caution">
    <text evidence="3">The sequence shown here is derived from an EMBL/GenBank/DDBJ whole genome shotgun (WGS) entry which is preliminary data.</text>
</comment>
<dbReference type="Pfam" id="PF08246">
    <property type="entry name" value="Inhibitor_I29"/>
    <property type="match status" value="1"/>
</dbReference>
<keyword evidence="4" id="KW-1185">Reference proteome</keyword>
<dbReference type="OrthoDB" id="387093at2759"/>
<organism evidence="3 4">
    <name type="scientific">Schistosoma japonicum</name>
    <name type="common">Blood fluke</name>
    <dbReference type="NCBI Taxonomy" id="6182"/>
    <lineage>
        <taxon>Eukaryota</taxon>
        <taxon>Metazoa</taxon>
        <taxon>Spiralia</taxon>
        <taxon>Lophotrochozoa</taxon>
        <taxon>Platyhelminthes</taxon>
        <taxon>Trematoda</taxon>
        <taxon>Digenea</taxon>
        <taxon>Strigeidida</taxon>
        <taxon>Schistosomatoidea</taxon>
        <taxon>Schistosomatidae</taxon>
        <taxon>Schistosoma</taxon>
    </lineage>
</organism>